<comment type="caution">
    <text evidence="1">The sequence shown here is derived from an EMBL/GenBank/DDBJ whole genome shotgun (WGS) entry which is preliminary data.</text>
</comment>
<reference evidence="1 2" key="1">
    <citation type="submission" date="2019-11" db="EMBL/GenBank/DDBJ databases">
        <title>Whole genome sequence of Oryza granulata.</title>
        <authorList>
            <person name="Li W."/>
        </authorList>
    </citation>
    <scope>NUCLEOTIDE SEQUENCE [LARGE SCALE GENOMIC DNA]</scope>
    <source>
        <strain evidence="2">cv. Menghai</strain>
        <tissue evidence="1">Leaf</tissue>
    </source>
</reference>
<protein>
    <submittedName>
        <fullName evidence="1">Uncharacterized protein</fullName>
    </submittedName>
</protein>
<dbReference type="EMBL" id="SPHZ02000006">
    <property type="protein sequence ID" value="KAF0915101.1"/>
    <property type="molecule type" value="Genomic_DNA"/>
</dbReference>
<dbReference type="GO" id="GO:0020037">
    <property type="term" value="F:heme binding"/>
    <property type="evidence" value="ECO:0007669"/>
    <property type="project" value="InterPro"/>
</dbReference>
<dbReference type="InterPro" id="IPR036396">
    <property type="entry name" value="Cyt_P450_sf"/>
</dbReference>
<proteinExistence type="predicted"/>
<evidence type="ECO:0000313" key="1">
    <source>
        <dbReference type="EMBL" id="KAF0915101.1"/>
    </source>
</evidence>
<keyword evidence="2" id="KW-1185">Reference proteome</keyword>
<dbReference type="GO" id="GO:0004497">
    <property type="term" value="F:monooxygenase activity"/>
    <property type="evidence" value="ECO:0007669"/>
    <property type="project" value="InterPro"/>
</dbReference>
<sequence>MAPSVGRRSGLLTVFTKMSDADTGAPHSHKFLHDMCVNFIPARHDTSSVALAWFFWLLSKNTRR</sequence>
<dbReference type="Gene3D" id="1.10.630.10">
    <property type="entry name" value="Cytochrome P450"/>
    <property type="match status" value="1"/>
</dbReference>
<evidence type="ECO:0000313" key="2">
    <source>
        <dbReference type="Proteomes" id="UP000479710"/>
    </source>
</evidence>
<gene>
    <name evidence="1" type="ORF">E2562_033690</name>
</gene>
<dbReference type="OrthoDB" id="1748187at2759"/>
<dbReference type="GO" id="GO:0016705">
    <property type="term" value="F:oxidoreductase activity, acting on paired donors, with incorporation or reduction of molecular oxygen"/>
    <property type="evidence" value="ECO:0007669"/>
    <property type="project" value="InterPro"/>
</dbReference>
<accession>A0A6G1DRT0</accession>
<name>A0A6G1DRT0_9ORYZ</name>
<dbReference type="SUPFAM" id="SSF48264">
    <property type="entry name" value="Cytochrome P450"/>
    <property type="match status" value="1"/>
</dbReference>
<dbReference type="GO" id="GO:0005506">
    <property type="term" value="F:iron ion binding"/>
    <property type="evidence" value="ECO:0007669"/>
    <property type="project" value="InterPro"/>
</dbReference>
<dbReference type="Proteomes" id="UP000479710">
    <property type="component" value="Unassembled WGS sequence"/>
</dbReference>
<organism evidence="1 2">
    <name type="scientific">Oryza meyeriana var. granulata</name>
    <dbReference type="NCBI Taxonomy" id="110450"/>
    <lineage>
        <taxon>Eukaryota</taxon>
        <taxon>Viridiplantae</taxon>
        <taxon>Streptophyta</taxon>
        <taxon>Embryophyta</taxon>
        <taxon>Tracheophyta</taxon>
        <taxon>Spermatophyta</taxon>
        <taxon>Magnoliopsida</taxon>
        <taxon>Liliopsida</taxon>
        <taxon>Poales</taxon>
        <taxon>Poaceae</taxon>
        <taxon>BOP clade</taxon>
        <taxon>Oryzoideae</taxon>
        <taxon>Oryzeae</taxon>
        <taxon>Oryzinae</taxon>
        <taxon>Oryza</taxon>
        <taxon>Oryza meyeriana</taxon>
    </lineage>
</organism>
<dbReference type="AlphaFoldDB" id="A0A6G1DRT0"/>